<sequence>MKLRAPTFLSKLIWFSLLLGTFPVIVLGAYSYYTASGTLQTKVYESNQQRLLQTESQIEQLLRLVDYSAIQYMNQPLVIASLRGSLTSDASGVDTVQDLLNSMSKLQSSQLVAMSTELVSLTGKWSVSDVGLSALSASDVKGYDKWVNDPRTSFWSAAPSAMQLVKKIPSYSAHPTGLLVMSIPLYEINKLIGSETKLGSVLVMDEAQYVFAGNEGAALGKRFDELPFGGKQTIAAEDHGFYKANAGKERVGVSYRVSPYNGWAYLSVVSIDELNRESQNIGWFTLFLCLGILAVALIISYLGSKKMYRPIRSLYDVMRNAPEAADAAETGNEFEFMNERFRGLLQSENRLLQEMQGHSRQMKEYFVFKLFQSDMAKSEIQDRLAMFGHPLGWSHMCVMAIQIDTFAGTRFEEQDRDLLMFALNNIVSELVAEECRLLPVVMGDSQVTLLGRSESDAQLFKSYLDTLAQDIMGMVNRYLELKISIGFSRVFDDIKIIREAYREALTALKYRMKLGEESILHIDEVQPEQSVPHHYPDALEQQLLDALKLADREQAERLLPQLIAAIAADERTHEAYFMSFVRLLLQMLQAAKDAGVNPNRLYAAEQDLFIQLFDLKTVGQVELFFQQTVMSPLLEHLEQRRVKQYQSISSEIIRMIETGFDTDLTLEVCARRMNYSPNYLTKVFRKETGVNFSDYLSEYRMKMAKKWLVETNMKISEIAEKLKYNTPANFIRYFRKLEGCTPGQYRENYFNK</sequence>
<dbReference type="Gene3D" id="1.10.10.60">
    <property type="entry name" value="Homeodomain-like"/>
    <property type="match status" value="2"/>
</dbReference>
<dbReference type="InterPro" id="IPR018060">
    <property type="entry name" value="HTH_AraC"/>
</dbReference>
<name>A0A7X0SR69_9BACL</name>
<keyword evidence="4" id="KW-1133">Transmembrane helix</keyword>
<dbReference type="GO" id="GO:0043565">
    <property type="term" value="F:sequence-specific DNA binding"/>
    <property type="evidence" value="ECO:0007669"/>
    <property type="project" value="InterPro"/>
</dbReference>
<keyword evidence="2" id="KW-0238">DNA-binding</keyword>
<dbReference type="Pfam" id="PF12833">
    <property type="entry name" value="HTH_18"/>
    <property type="match status" value="1"/>
</dbReference>
<feature type="transmembrane region" description="Helical" evidence="4">
    <location>
        <begin position="281"/>
        <end position="302"/>
    </location>
</feature>
<evidence type="ECO:0000313" key="7">
    <source>
        <dbReference type="Proteomes" id="UP000564644"/>
    </source>
</evidence>
<accession>A0A7X0SR69</accession>
<comment type="caution">
    <text evidence="6">The sequence shown here is derived from an EMBL/GenBank/DDBJ whole genome shotgun (WGS) entry which is preliminary data.</text>
</comment>
<dbReference type="PANTHER" id="PTHR43280">
    <property type="entry name" value="ARAC-FAMILY TRANSCRIPTIONAL REGULATOR"/>
    <property type="match status" value="1"/>
</dbReference>
<keyword evidence="7" id="KW-1185">Reference proteome</keyword>
<dbReference type="GO" id="GO:0003700">
    <property type="term" value="F:DNA-binding transcription factor activity"/>
    <property type="evidence" value="ECO:0007669"/>
    <property type="project" value="InterPro"/>
</dbReference>
<evidence type="ECO:0000256" key="4">
    <source>
        <dbReference type="SAM" id="Phobius"/>
    </source>
</evidence>
<dbReference type="SMART" id="SM00342">
    <property type="entry name" value="HTH_ARAC"/>
    <property type="match status" value="1"/>
</dbReference>
<dbReference type="SUPFAM" id="SSF46689">
    <property type="entry name" value="Homeodomain-like"/>
    <property type="match status" value="2"/>
</dbReference>
<feature type="domain" description="HTH araC/xylS-type" evidence="5">
    <location>
        <begin position="650"/>
        <end position="748"/>
    </location>
</feature>
<reference evidence="6 7" key="1">
    <citation type="submission" date="2020-08" db="EMBL/GenBank/DDBJ databases">
        <title>Cohnella phylogeny.</title>
        <authorList>
            <person name="Dunlap C."/>
        </authorList>
    </citation>
    <scope>NUCLEOTIDE SEQUENCE [LARGE SCALE GENOMIC DNA]</scope>
    <source>
        <strain evidence="6 7">CBP 2801</strain>
    </source>
</reference>
<protein>
    <submittedName>
        <fullName evidence="6">AraC family transcriptional regulator</fullName>
    </submittedName>
</protein>
<evidence type="ECO:0000256" key="1">
    <source>
        <dbReference type="ARBA" id="ARBA00023015"/>
    </source>
</evidence>
<feature type="transmembrane region" description="Helical" evidence="4">
    <location>
        <begin position="12"/>
        <end position="33"/>
    </location>
</feature>
<keyword evidence="4" id="KW-0472">Membrane</keyword>
<evidence type="ECO:0000256" key="2">
    <source>
        <dbReference type="ARBA" id="ARBA00023125"/>
    </source>
</evidence>
<organism evidence="6 7">
    <name type="scientific">Cohnella zeiphila</name>
    <dbReference type="NCBI Taxonomy" id="2761120"/>
    <lineage>
        <taxon>Bacteria</taxon>
        <taxon>Bacillati</taxon>
        <taxon>Bacillota</taxon>
        <taxon>Bacilli</taxon>
        <taxon>Bacillales</taxon>
        <taxon>Paenibacillaceae</taxon>
        <taxon>Cohnella</taxon>
    </lineage>
</organism>
<dbReference type="AlphaFoldDB" id="A0A7X0SR69"/>
<dbReference type="PANTHER" id="PTHR43280:SF10">
    <property type="entry name" value="REGULATORY PROTEIN POCR"/>
    <property type="match status" value="1"/>
</dbReference>
<keyword evidence="4" id="KW-0812">Transmembrane</keyword>
<dbReference type="EMBL" id="JACJVO010000033">
    <property type="protein sequence ID" value="MBB6734456.1"/>
    <property type="molecule type" value="Genomic_DNA"/>
</dbReference>
<gene>
    <name evidence="6" type="ORF">H7C18_26365</name>
</gene>
<dbReference type="PROSITE" id="PS01124">
    <property type="entry name" value="HTH_ARAC_FAMILY_2"/>
    <property type="match status" value="1"/>
</dbReference>
<proteinExistence type="predicted"/>
<dbReference type="Proteomes" id="UP000564644">
    <property type="component" value="Unassembled WGS sequence"/>
</dbReference>
<dbReference type="InterPro" id="IPR041522">
    <property type="entry name" value="CdaR_GGDEF"/>
</dbReference>
<keyword evidence="1" id="KW-0805">Transcription regulation</keyword>
<evidence type="ECO:0000313" key="6">
    <source>
        <dbReference type="EMBL" id="MBB6734456.1"/>
    </source>
</evidence>
<evidence type="ECO:0000259" key="5">
    <source>
        <dbReference type="PROSITE" id="PS01124"/>
    </source>
</evidence>
<evidence type="ECO:0000256" key="3">
    <source>
        <dbReference type="ARBA" id="ARBA00023163"/>
    </source>
</evidence>
<dbReference type="RefSeq" id="WP_185132113.1">
    <property type="nucleotide sequence ID" value="NZ_JACJVO010000033.1"/>
</dbReference>
<keyword evidence="3" id="KW-0804">Transcription</keyword>
<dbReference type="Pfam" id="PF17853">
    <property type="entry name" value="GGDEF_2"/>
    <property type="match status" value="1"/>
</dbReference>
<dbReference type="InterPro" id="IPR009057">
    <property type="entry name" value="Homeodomain-like_sf"/>
</dbReference>